<sequence>MPYTKVDALVRLQAKGQSLMQSKHVFDQIRDYLRTWLAERHVDLSIKSITQNKLGPDLHKLRQADDLPDEVKELNLDEDDWRFVIEPAYITLSDAFKHRKEARPKKRRREKSDSEIQSQRKSKSSTTQLTSHDRFNFTVRVGKNDVKTTSTPLWALMQSCQATGELDLVFKLSYSQTMNLIPARLGLDMSKQWEIYYEDIENPTTTIPIQDDQGLQFAVRDMISGPSNPPTGQRPKYEFHLREVGPTKKRKAEHSDSQTDHHNKKKSLRLAPMNYLTSDLSDIIPTRNRHRGRTDEMNTQNQPKALTKRVQPMIDAHKKSKPSLQAGYDPDDEGSSSDRLLLFPAINPSRSTRVRRTENAAPVNDNPPSDKSALNSVPPKIQNTDRSHRRYTSFVG</sequence>
<feature type="region of interest" description="Disordered" evidence="1">
    <location>
        <begin position="246"/>
        <end position="267"/>
    </location>
</feature>
<evidence type="ECO:0000313" key="2">
    <source>
        <dbReference type="EMBL" id="KAH8705072.1"/>
    </source>
</evidence>
<evidence type="ECO:0000256" key="1">
    <source>
        <dbReference type="SAM" id="MobiDB-lite"/>
    </source>
</evidence>
<feature type="region of interest" description="Disordered" evidence="1">
    <location>
        <begin position="100"/>
        <end position="129"/>
    </location>
</feature>
<dbReference type="AlphaFoldDB" id="A0AAD4Q674"/>
<feature type="compositionally biased region" description="Basic residues" evidence="1">
    <location>
        <begin position="100"/>
        <end position="109"/>
    </location>
</feature>
<comment type="caution">
    <text evidence="2">The sequence shown here is derived from an EMBL/GenBank/DDBJ whole genome shotgun (WGS) entry which is preliminary data.</text>
</comment>
<organism evidence="2 3">
    <name type="scientific">Talaromyces proteolyticus</name>
    <dbReference type="NCBI Taxonomy" id="1131652"/>
    <lineage>
        <taxon>Eukaryota</taxon>
        <taxon>Fungi</taxon>
        <taxon>Dikarya</taxon>
        <taxon>Ascomycota</taxon>
        <taxon>Pezizomycotina</taxon>
        <taxon>Eurotiomycetes</taxon>
        <taxon>Eurotiomycetidae</taxon>
        <taxon>Eurotiales</taxon>
        <taxon>Trichocomaceae</taxon>
        <taxon>Talaromyces</taxon>
        <taxon>Talaromyces sect. Bacilispori</taxon>
    </lineage>
</organism>
<feature type="compositionally biased region" description="Basic residues" evidence="1">
    <location>
        <begin position="387"/>
        <end position="396"/>
    </location>
</feature>
<proteinExistence type="predicted"/>
<feature type="region of interest" description="Disordered" evidence="1">
    <location>
        <begin position="286"/>
        <end position="307"/>
    </location>
</feature>
<accession>A0AAD4Q674</accession>
<feature type="region of interest" description="Disordered" evidence="1">
    <location>
        <begin position="319"/>
        <end position="396"/>
    </location>
</feature>
<dbReference type="EMBL" id="JAJTJA010000001">
    <property type="protein sequence ID" value="KAH8705072.1"/>
    <property type="molecule type" value="Genomic_DNA"/>
</dbReference>
<keyword evidence="3" id="KW-1185">Reference proteome</keyword>
<dbReference type="Proteomes" id="UP001201262">
    <property type="component" value="Unassembled WGS sequence"/>
</dbReference>
<reference evidence="2" key="1">
    <citation type="submission" date="2021-12" db="EMBL/GenBank/DDBJ databases">
        <title>Convergent genome expansion in fungi linked to evolution of root-endophyte symbiosis.</title>
        <authorList>
            <consortium name="DOE Joint Genome Institute"/>
            <person name="Ke Y.-H."/>
            <person name="Bonito G."/>
            <person name="Liao H.-L."/>
            <person name="Looney B."/>
            <person name="Rojas-Flechas A."/>
            <person name="Nash J."/>
            <person name="Hameed K."/>
            <person name="Schadt C."/>
            <person name="Martin F."/>
            <person name="Crous P.W."/>
            <person name="Miettinen O."/>
            <person name="Magnuson J.K."/>
            <person name="Labbe J."/>
            <person name="Jacobson D."/>
            <person name="Doktycz M.J."/>
            <person name="Veneault-Fourrey C."/>
            <person name="Kuo A."/>
            <person name="Mondo S."/>
            <person name="Calhoun S."/>
            <person name="Riley R."/>
            <person name="Ohm R."/>
            <person name="LaButti K."/>
            <person name="Andreopoulos B."/>
            <person name="Pangilinan J."/>
            <person name="Nolan M."/>
            <person name="Tritt A."/>
            <person name="Clum A."/>
            <person name="Lipzen A."/>
            <person name="Daum C."/>
            <person name="Barry K."/>
            <person name="Grigoriev I.V."/>
            <person name="Vilgalys R."/>
        </authorList>
    </citation>
    <scope>NUCLEOTIDE SEQUENCE</scope>
    <source>
        <strain evidence="2">PMI_201</strain>
    </source>
</reference>
<feature type="compositionally biased region" description="Polar residues" evidence="1">
    <location>
        <begin position="366"/>
        <end position="375"/>
    </location>
</feature>
<gene>
    <name evidence="2" type="ORF">BGW36DRAFT_353497</name>
</gene>
<name>A0AAD4Q674_9EURO</name>
<protein>
    <submittedName>
        <fullName evidence="2">Uncharacterized protein</fullName>
    </submittedName>
</protein>
<evidence type="ECO:0000313" key="3">
    <source>
        <dbReference type="Proteomes" id="UP001201262"/>
    </source>
</evidence>
<dbReference type="RefSeq" id="XP_046077693.1">
    <property type="nucleotide sequence ID" value="XM_046213442.1"/>
</dbReference>
<dbReference type="GeneID" id="70243729"/>